<reference evidence="1" key="1">
    <citation type="submission" date="2020-08" db="EMBL/GenBank/DDBJ databases">
        <title>Pontibacter sp. SD6 16S ribosomal RNA gene Genome sequencing and assembly.</title>
        <authorList>
            <person name="Kang M."/>
        </authorList>
    </citation>
    <scope>NUCLEOTIDE SEQUENCE</scope>
    <source>
        <strain evidence="1">SD6</strain>
    </source>
</reference>
<keyword evidence="2" id="KW-1185">Reference proteome</keyword>
<accession>A0A923N441</accession>
<proteinExistence type="predicted"/>
<evidence type="ECO:0000313" key="1">
    <source>
        <dbReference type="EMBL" id="MBC5991514.1"/>
    </source>
</evidence>
<evidence type="ECO:0000313" key="2">
    <source>
        <dbReference type="Proteomes" id="UP000603640"/>
    </source>
</evidence>
<dbReference type="Proteomes" id="UP000603640">
    <property type="component" value="Unassembled WGS sequence"/>
</dbReference>
<sequence length="470" mass="53534">MKAIPFPQQLRHLSWRAGFGPTPATAESARNIKQAVKQLFKASEKTEFLQVPMPAPVDGMRAKDLGPEQRRKQLQERRQALMQLNRSWLNQMVTSEAQLREKMTLFWHGHFACRLQAPQLLQLQNNTLRKHALGSFSDLLTAVAKDPAMLQFLNNQQNRKQRPNENFAREVLELFTIGRGNYTEQDIKEAARAFTGWGYNAEGEYVFRERQHDFGPKTFMGQTGNFNGEDILRIILQDPRTANYLTTKLYLFFVSDTPHPQRIKELSSYFYKLNYNIAGLLEQIFTANWFYTPEVMGARIKSPVELLAGLQRMFDVSYSDDRSVLVLQRALGQELFQPPNVSGWAGGQSWIDSSTLAFRLRIGPAVLQDAGIEVALKPNDDQEPAKPIARRADGLRIARAKANISLIEQQMAKVDTSELPEQLSSFLLQVPLQPHTLQILKQGMASSSSKSEQIHYLAQRLLSLPEYQLC</sequence>
<protein>
    <submittedName>
        <fullName evidence="1">DUF1800 domain-containing protein</fullName>
    </submittedName>
</protein>
<dbReference type="AlphaFoldDB" id="A0A923N441"/>
<dbReference type="Pfam" id="PF08811">
    <property type="entry name" value="DUF1800"/>
    <property type="match status" value="1"/>
</dbReference>
<dbReference type="RefSeq" id="WP_187065516.1">
    <property type="nucleotide sequence ID" value="NZ_JACRVF010000001.1"/>
</dbReference>
<comment type="caution">
    <text evidence="1">The sequence shown here is derived from an EMBL/GenBank/DDBJ whole genome shotgun (WGS) entry which is preliminary data.</text>
</comment>
<name>A0A923N441_9BACT</name>
<dbReference type="EMBL" id="JACRVF010000001">
    <property type="protein sequence ID" value="MBC5991514.1"/>
    <property type="molecule type" value="Genomic_DNA"/>
</dbReference>
<gene>
    <name evidence="1" type="ORF">H8S84_01540</name>
</gene>
<organism evidence="1 2">
    <name type="scientific">Pontibacter cellulosilyticus</name>
    <dbReference type="NCBI Taxonomy" id="1720253"/>
    <lineage>
        <taxon>Bacteria</taxon>
        <taxon>Pseudomonadati</taxon>
        <taxon>Bacteroidota</taxon>
        <taxon>Cytophagia</taxon>
        <taxon>Cytophagales</taxon>
        <taxon>Hymenobacteraceae</taxon>
        <taxon>Pontibacter</taxon>
    </lineage>
</organism>
<dbReference type="InterPro" id="IPR014917">
    <property type="entry name" value="DUF1800"/>
</dbReference>